<dbReference type="PIRSF" id="PIRSF006171">
    <property type="entry name" value="RR_citrat_malat"/>
    <property type="match status" value="1"/>
</dbReference>
<name>A0ABS3XIS6_9ACTN</name>
<dbReference type="PROSITE" id="PS50110">
    <property type="entry name" value="RESPONSE_REGULATORY"/>
    <property type="match status" value="1"/>
</dbReference>
<feature type="domain" description="Response regulatory" evidence="11">
    <location>
        <begin position="3"/>
        <end position="119"/>
    </location>
</feature>
<dbReference type="SUPFAM" id="SSF52172">
    <property type="entry name" value="CheY-like"/>
    <property type="match status" value="1"/>
</dbReference>
<keyword evidence="2 9" id="KW-0963">Cytoplasm</keyword>
<dbReference type="Proteomes" id="UP001519064">
    <property type="component" value="Unassembled WGS sequence"/>
</dbReference>
<dbReference type="InterPro" id="IPR024187">
    <property type="entry name" value="Sig_transdc_resp-reg_cit/mal"/>
</dbReference>
<accession>A0ABS3XIS6</accession>
<dbReference type="RefSeq" id="WP_209242512.1">
    <property type="nucleotide sequence ID" value="NZ_JADKMA010000177.1"/>
</dbReference>
<evidence type="ECO:0000313" key="13">
    <source>
        <dbReference type="Proteomes" id="UP001519064"/>
    </source>
</evidence>
<proteinExistence type="predicted"/>
<keyword evidence="5 9" id="KW-0805">Transcription regulation</keyword>
<evidence type="ECO:0000256" key="10">
    <source>
        <dbReference type="PROSITE-ProRule" id="PRU00169"/>
    </source>
</evidence>
<evidence type="ECO:0000259" key="11">
    <source>
        <dbReference type="PROSITE" id="PS50110"/>
    </source>
</evidence>
<dbReference type="SUPFAM" id="SSF46785">
    <property type="entry name" value="Winged helix' DNA-binding domain"/>
    <property type="match status" value="1"/>
</dbReference>
<sequence>MIDVLVVDDDFHVAEINAAYVARVPGFRVSARAHTAAQALATLERTHVDLLLLDHYLPDETGVTLVRRMRQLGHFTDVIMVTAARDVATVQAAMRCGALQYLVKPFNFAGLQTKLERYAELRRTLEGVGGRGEAGQEQVDRIFSAFRTASPQPELPKGHSAPTVDLIRRALGEAAHPLSAHEIAARTGISRSTAQRYLKYLEGEGRISLTLKYGDTGRPEHRYSWAVAK</sequence>
<organism evidence="12 13">
    <name type="scientific">Streptomyces oryzae</name>
    <dbReference type="NCBI Taxonomy" id="1434886"/>
    <lineage>
        <taxon>Bacteria</taxon>
        <taxon>Bacillati</taxon>
        <taxon>Actinomycetota</taxon>
        <taxon>Actinomycetes</taxon>
        <taxon>Kitasatosporales</taxon>
        <taxon>Streptomycetaceae</taxon>
        <taxon>Streptomyces</taxon>
    </lineage>
</organism>
<dbReference type="SMART" id="SM00448">
    <property type="entry name" value="REC"/>
    <property type="match status" value="1"/>
</dbReference>
<dbReference type="InterPro" id="IPR051271">
    <property type="entry name" value="2C-system_Tx_regulators"/>
</dbReference>
<dbReference type="Pfam" id="PF00072">
    <property type="entry name" value="Response_reg"/>
    <property type="match status" value="1"/>
</dbReference>
<dbReference type="PANTHER" id="PTHR45526">
    <property type="entry name" value="TRANSCRIPTIONAL REGULATORY PROTEIN DPIA"/>
    <property type="match status" value="1"/>
</dbReference>
<evidence type="ECO:0000256" key="3">
    <source>
        <dbReference type="ARBA" id="ARBA00022553"/>
    </source>
</evidence>
<evidence type="ECO:0000256" key="9">
    <source>
        <dbReference type="PIRNR" id="PIRNR006171"/>
    </source>
</evidence>
<dbReference type="Pfam" id="PF09339">
    <property type="entry name" value="HTH_IclR"/>
    <property type="match status" value="1"/>
</dbReference>
<evidence type="ECO:0000256" key="8">
    <source>
        <dbReference type="ARBA" id="ARBA00023163"/>
    </source>
</evidence>
<dbReference type="InterPro" id="IPR036388">
    <property type="entry name" value="WH-like_DNA-bd_sf"/>
</dbReference>
<dbReference type="CDD" id="cd19925">
    <property type="entry name" value="REC_citrate_TCS"/>
    <property type="match status" value="1"/>
</dbReference>
<evidence type="ECO:0000256" key="1">
    <source>
        <dbReference type="ARBA" id="ARBA00004496"/>
    </source>
</evidence>
<keyword evidence="4 9" id="KW-0902">Two-component regulatory system</keyword>
<gene>
    <name evidence="12" type="ORF">ITI46_27025</name>
</gene>
<evidence type="ECO:0000313" key="12">
    <source>
        <dbReference type="EMBL" id="MBO8195274.1"/>
    </source>
</evidence>
<dbReference type="Gene3D" id="3.40.50.2300">
    <property type="match status" value="1"/>
</dbReference>
<evidence type="ECO:0000256" key="2">
    <source>
        <dbReference type="ARBA" id="ARBA00022490"/>
    </source>
</evidence>
<evidence type="ECO:0000256" key="5">
    <source>
        <dbReference type="ARBA" id="ARBA00023015"/>
    </source>
</evidence>
<keyword evidence="3 10" id="KW-0597">Phosphoprotein</keyword>
<dbReference type="PANTHER" id="PTHR45526:SF1">
    <property type="entry name" value="TRANSCRIPTIONAL REGULATORY PROTEIN DCUR-RELATED"/>
    <property type="match status" value="1"/>
</dbReference>
<dbReference type="Gene3D" id="1.10.10.10">
    <property type="entry name" value="Winged helix-like DNA-binding domain superfamily/Winged helix DNA-binding domain"/>
    <property type="match status" value="1"/>
</dbReference>
<dbReference type="InterPro" id="IPR011006">
    <property type="entry name" value="CheY-like_superfamily"/>
</dbReference>
<dbReference type="EMBL" id="JADKMA010000177">
    <property type="protein sequence ID" value="MBO8195274.1"/>
    <property type="molecule type" value="Genomic_DNA"/>
</dbReference>
<dbReference type="InterPro" id="IPR036390">
    <property type="entry name" value="WH_DNA-bd_sf"/>
</dbReference>
<evidence type="ECO:0000256" key="4">
    <source>
        <dbReference type="ARBA" id="ARBA00023012"/>
    </source>
</evidence>
<keyword evidence="7 9" id="KW-0010">Activator</keyword>
<protein>
    <recommendedName>
        <fullName evidence="9">Transcriptional regulatory protein</fullName>
    </recommendedName>
</protein>
<evidence type="ECO:0000256" key="6">
    <source>
        <dbReference type="ARBA" id="ARBA00023125"/>
    </source>
</evidence>
<feature type="modified residue" description="4-aspartylphosphate" evidence="10">
    <location>
        <position position="54"/>
    </location>
</feature>
<reference evidence="12 13" key="1">
    <citation type="submission" date="2020-11" db="EMBL/GenBank/DDBJ databases">
        <title>Streptomyces spirodelae sp. nov., isolated from duckweed.</title>
        <authorList>
            <person name="Saimee Y."/>
            <person name="Duangmal K."/>
        </authorList>
    </citation>
    <scope>NUCLEOTIDE SEQUENCE [LARGE SCALE GENOMIC DNA]</scope>
    <source>
        <strain evidence="12 13">S16-07</strain>
    </source>
</reference>
<dbReference type="InterPro" id="IPR001789">
    <property type="entry name" value="Sig_transdc_resp-reg_receiver"/>
</dbReference>
<comment type="caution">
    <text evidence="12">The sequence shown here is derived from an EMBL/GenBank/DDBJ whole genome shotgun (WGS) entry which is preliminary data.</text>
</comment>
<keyword evidence="13" id="KW-1185">Reference proteome</keyword>
<comment type="subcellular location">
    <subcellularLocation>
        <location evidence="1 9">Cytoplasm</location>
    </subcellularLocation>
</comment>
<dbReference type="InterPro" id="IPR005471">
    <property type="entry name" value="Tscrpt_reg_IclR_N"/>
</dbReference>
<keyword evidence="8 9" id="KW-0804">Transcription</keyword>
<evidence type="ECO:0000256" key="7">
    <source>
        <dbReference type="ARBA" id="ARBA00023159"/>
    </source>
</evidence>
<keyword evidence="6 9" id="KW-0238">DNA-binding</keyword>